<dbReference type="KEGG" id="daur:Daura_31405"/>
<protein>
    <submittedName>
        <fullName evidence="7">ATP/GTP-binding protein</fullName>
    </submittedName>
</protein>
<dbReference type="PANTHER" id="PTHR42708:SF1">
    <property type="entry name" value="GLIDING MOTILITY PROTEIN MGLA"/>
    <property type="match status" value="1"/>
</dbReference>
<name>A0A9Q9IDM4_9ACTN</name>
<keyword evidence="3" id="KW-0547">Nucleotide-binding</keyword>
<dbReference type="InterPro" id="IPR027417">
    <property type="entry name" value="P-loop_NTPase"/>
</dbReference>
<keyword evidence="4" id="KW-0378">Hydrolase</keyword>
<organism evidence="7 8">
    <name type="scientific">Dactylosporangium aurantiacum</name>
    <dbReference type="NCBI Taxonomy" id="35754"/>
    <lineage>
        <taxon>Bacteria</taxon>
        <taxon>Bacillati</taxon>
        <taxon>Actinomycetota</taxon>
        <taxon>Actinomycetes</taxon>
        <taxon>Micromonosporales</taxon>
        <taxon>Micromonosporaceae</taxon>
        <taxon>Dactylosporangium</taxon>
    </lineage>
</organism>
<sequence length="1115" mass="119720">MSGRAGVVLIRRAVLIGIPRFGDATPPWDPLPFAAQRVDDLAEALRRFGYDCRIPAAGTMVGPAMRQAVLDAASGLGRDDLLIVHVLSHGEPTEEGRLVVIDAAGQVDRDNNDVNDWLRVFTENHALPSTLFLIDCCYAGSAVRQHWQLTRRPTRGRAWGLAACGESDLAFDGRFTQAVVNVLHRFATSEAVAGTQSDHVQLNTVAPEISRELRCLVDAGVKQEQLVHGSLLDLAQDPPSLPFFPNPHHRPAGAVPQPVRGAGAAQVDVDEGMDPRHFIRAASGLGGPAADDAGCFRGRTTELVTLTEWFAGHDTARVRVVTGSAGAGKSAIIGMLVCAAHPALRQATRHVWSRADGMPQAHPRLAAVHARQRSLPEVVASVARQLGHRGPGHDLRTARELLAALREAEDPPVVVIDALDEAVGHEELLNGLVLPLATADRADGRPVCRLLVGMRKWPEFAPLTELAATVDLDDVDTTRLRRDLEDYVSDLLRRHEPYDDERYVAARQRFARAVAGRLTGEAHRANPDRWGEFLIAGLYANHFLASPAPVDDQAEAARIGEAVPHALPDVFELDLAGRPGAPQLRAVLAALSYAHGDGMPALTLRQATAAFSGTDSPLDWPVVAAALDEGSFYLRRSADTDGTPLFRLFHQGLADHLQRHPVAAGSAEPPEAGATRMLRAMLNPLGMAPGGRRWDTAEPYLLRHAAALASSPALHDDLEFLVHADPDDCTGVPVTWLSRDRWTSAAARPDRRRQLLALEAAGNDRPDAARSLCRPPGRPPLAWQPIWRSAAATTVRHIEELRMCVLGHRDGRVEVRDWSGRSRPGTDILRAQPSKRDGGAARFVLRERPLLAGAAAGDAEQLVVREDGPDGQELLRFPLDAPIVGVTASAAGHLAVMTGAGVVFFEQALAPPAARRAVAVKVFLGGGFGAGKTTAVGAVSEVTPVVTEAMMTVMSVGVDDISLLPHKTTTTAVLDHGRITLAEDVTVYVFGAGGQPRKWPMWDDLVRGSAGAVALVDTRRIEDAFPTVDYLERVGVPFVVAINCFDGVEHHTVDEVRAALDLPPGTPVVACDARYRASVLDVLTCLLEHVLRPASDQRAAPTHGATVRAVTGHAR</sequence>
<evidence type="ECO:0000256" key="1">
    <source>
        <dbReference type="ARBA" id="ARBA00005290"/>
    </source>
</evidence>
<dbReference type="GO" id="GO:0005525">
    <property type="term" value="F:GTP binding"/>
    <property type="evidence" value="ECO:0007669"/>
    <property type="project" value="UniProtKB-KW"/>
</dbReference>
<dbReference type="SUPFAM" id="SSF52540">
    <property type="entry name" value="P-loop containing nucleoside triphosphate hydrolases"/>
    <property type="match status" value="1"/>
</dbReference>
<evidence type="ECO:0000313" key="7">
    <source>
        <dbReference type="EMBL" id="UWZ51253.1"/>
    </source>
</evidence>
<dbReference type="Pfam" id="PF24883">
    <property type="entry name" value="NPHP3_N"/>
    <property type="match status" value="1"/>
</dbReference>
<dbReference type="GO" id="GO:0016787">
    <property type="term" value="F:hydrolase activity"/>
    <property type="evidence" value="ECO:0007669"/>
    <property type="project" value="UniProtKB-KW"/>
</dbReference>
<dbReference type="OrthoDB" id="414967at2"/>
<gene>
    <name evidence="7" type="ORF">Daura_31405</name>
</gene>
<dbReference type="Gene3D" id="3.40.50.300">
    <property type="entry name" value="P-loop containing nucleotide triphosphate hydrolases"/>
    <property type="match status" value="1"/>
</dbReference>
<dbReference type="InterPro" id="IPR004130">
    <property type="entry name" value="Gpn"/>
</dbReference>
<keyword evidence="8" id="KW-1185">Reference proteome</keyword>
<proteinExistence type="inferred from homology"/>
<evidence type="ECO:0000256" key="4">
    <source>
        <dbReference type="ARBA" id="ARBA00022801"/>
    </source>
</evidence>
<dbReference type="Pfam" id="PF03029">
    <property type="entry name" value="ATP_bind_1"/>
    <property type="match status" value="1"/>
</dbReference>
<feature type="domain" description="Nephrocystin 3-like N-terminal" evidence="6">
    <location>
        <begin position="306"/>
        <end position="432"/>
    </location>
</feature>
<keyword evidence="5" id="KW-0342">GTP-binding</keyword>
<dbReference type="InterPro" id="IPR052705">
    <property type="entry name" value="Gliding_Motility_GTPase"/>
</dbReference>
<evidence type="ECO:0000256" key="2">
    <source>
        <dbReference type="ARBA" id="ARBA00022737"/>
    </source>
</evidence>
<dbReference type="InterPro" id="IPR056884">
    <property type="entry name" value="NPHP3-like_N"/>
</dbReference>
<evidence type="ECO:0000256" key="5">
    <source>
        <dbReference type="ARBA" id="ARBA00023134"/>
    </source>
</evidence>
<evidence type="ECO:0000313" key="8">
    <source>
        <dbReference type="Proteomes" id="UP001058003"/>
    </source>
</evidence>
<reference evidence="7" key="1">
    <citation type="submission" date="2021-04" db="EMBL/GenBank/DDBJ databases">
        <title>Dactylosporangium aurantiacum NRRL B-8018 full assembly.</title>
        <authorList>
            <person name="Hartkoorn R.C."/>
            <person name="Beaudoing E."/>
            <person name="Hot D."/>
        </authorList>
    </citation>
    <scope>NUCLEOTIDE SEQUENCE</scope>
    <source>
        <strain evidence="7">NRRL B-8018</strain>
    </source>
</reference>
<evidence type="ECO:0000256" key="3">
    <source>
        <dbReference type="ARBA" id="ARBA00022741"/>
    </source>
</evidence>
<accession>A0A9Q9IDM4</accession>
<dbReference type="Gene3D" id="3.40.50.1460">
    <property type="match status" value="1"/>
</dbReference>
<dbReference type="EMBL" id="CP073767">
    <property type="protein sequence ID" value="UWZ51253.1"/>
    <property type="molecule type" value="Genomic_DNA"/>
</dbReference>
<dbReference type="Proteomes" id="UP001058003">
    <property type="component" value="Chromosome"/>
</dbReference>
<keyword evidence="2" id="KW-0677">Repeat</keyword>
<dbReference type="AlphaFoldDB" id="A0A9Q9IDM4"/>
<evidence type="ECO:0000259" key="6">
    <source>
        <dbReference type="Pfam" id="PF24883"/>
    </source>
</evidence>
<comment type="similarity">
    <text evidence="1">Belongs to the GPN-loop GTPase family.</text>
</comment>
<dbReference type="PANTHER" id="PTHR42708">
    <property type="entry name" value="ATP/GTP-BINDING PROTEIN-RELATED"/>
    <property type="match status" value="1"/>
</dbReference>